<accession>A0A7G1QBL1</accession>
<dbReference type="Pfam" id="PF01145">
    <property type="entry name" value="Band_7"/>
    <property type="match status" value="1"/>
</dbReference>
<evidence type="ECO:0000256" key="5">
    <source>
        <dbReference type="ARBA" id="ARBA00023136"/>
    </source>
</evidence>
<keyword evidence="5" id="KW-0472">Membrane</keyword>
<comment type="function">
    <text evidence="6">HflC and HflK could regulate a protease.</text>
</comment>
<keyword evidence="4" id="KW-1133">Transmembrane helix</keyword>
<evidence type="ECO:0000256" key="6">
    <source>
        <dbReference type="PIRNR" id="PIRNR005651"/>
    </source>
</evidence>
<dbReference type="AlphaFoldDB" id="A0A7G1QBL1"/>
<dbReference type="PRINTS" id="PR00721">
    <property type="entry name" value="STOMATIN"/>
</dbReference>
<dbReference type="Proteomes" id="UP000516072">
    <property type="component" value="Chromosome"/>
</dbReference>
<dbReference type="SUPFAM" id="SSF117892">
    <property type="entry name" value="Band 7/SPFH domain"/>
    <property type="match status" value="1"/>
</dbReference>
<organism evidence="8 9">
    <name type="scientific">Candidatus Nitrosacidococcus tergens</name>
    <dbReference type="NCBI Taxonomy" id="553981"/>
    <lineage>
        <taxon>Bacteria</taxon>
        <taxon>Pseudomonadati</taxon>
        <taxon>Pseudomonadota</taxon>
        <taxon>Gammaproteobacteria</taxon>
        <taxon>Chromatiales</taxon>
        <taxon>Chromatiaceae</taxon>
        <taxon>Candidatus Nitrosacidococcus</taxon>
    </lineage>
</organism>
<dbReference type="NCBIfam" id="TIGR01932">
    <property type="entry name" value="hflC"/>
    <property type="match status" value="1"/>
</dbReference>
<evidence type="ECO:0000256" key="1">
    <source>
        <dbReference type="ARBA" id="ARBA00004167"/>
    </source>
</evidence>
<dbReference type="PANTHER" id="PTHR42911:SF1">
    <property type="entry name" value="MODULATOR OF FTSH PROTEASE HFLC"/>
    <property type="match status" value="1"/>
</dbReference>
<dbReference type="EMBL" id="LR778175">
    <property type="protein sequence ID" value="CAB1277352.1"/>
    <property type="molecule type" value="Genomic_DNA"/>
</dbReference>
<dbReference type="RefSeq" id="WP_197744281.1">
    <property type="nucleotide sequence ID" value="NZ_LR778175.1"/>
</dbReference>
<dbReference type="InterPro" id="IPR001107">
    <property type="entry name" value="Band_7"/>
</dbReference>
<protein>
    <recommendedName>
        <fullName evidence="6">Protein HflC</fullName>
    </recommendedName>
</protein>
<keyword evidence="3" id="KW-0812">Transmembrane</keyword>
<evidence type="ECO:0000256" key="4">
    <source>
        <dbReference type="ARBA" id="ARBA00022989"/>
    </source>
</evidence>
<dbReference type="PANTHER" id="PTHR42911">
    <property type="entry name" value="MODULATOR OF FTSH PROTEASE HFLC"/>
    <property type="match status" value="1"/>
</dbReference>
<dbReference type="PIRSF" id="PIRSF005651">
    <property type="entry name" value="HflC"/>
    <property type="match status" value="1"/>
</dbReference>
<dbReference type="InterPro" id="IPR001972">
    <property type="entry name" value="Stomatin_HflK_fam"/>
</dbReference>
<feature type="domain" description="Band 7" evidence="7">
    <location>
        <begin position="21"/>
        <end position="184"/>
    </location>
</feature>
<dbReference type="InterPro" id="IPR010200">
    <property type="entry name" value="HflC"/>
</dbReference>
<proteinExistence type="inferred from homology"/>
<dbReference type="CDD" id="cd03405">
    <property type="entry name" value="SPFH_HflC"/>
    <property type="match status" value="1"/>
</dbReference>
<evidence type="ECO:0000313" key="8">
    <source>
        <dbReference type="EMBL" id="CAB1277352.1"/>
    </source>
</evidence>
<evidence type="ECO:0000313" key="9">
    <source>
        <dbReference type="Proteomes" id="UP000516072"/>
    </source>
</evidence>
<dbReference type="SMART" id="SM00244">
    <property type="entry name" value="PHB"/>
    <property type="match status" value="1"/>
</dbReference>
<comment type="subcellular location">
    <subcellularLocation>
        <location evidence="1">Membrane</location>
        <topology evidence="1">Single-pass membrane protein</topology>
    </subcellularLocation>
</comment>
<dbReference type="GO" id="GO:0016020">
    <property type="term" value="C:membrane"/>
    <property type="evidence" value="ECO:0007669"/>
    <property type="project" value="UniProtKB-SubCell"/>
</dbReference>
<evidence type="ECO:0000259" key="7">
    <source>
        <dbReference type="SMART" id="SM00244"/>
    </source>
</evidence>
<dbReference type="KEGG" id="ntg:NSCAC_1627"/>
<gene>
    <name evidence="8" type="primary">hflC</name>
    <name evidence="8" type="ORF">NSCAC_1627</name>
</gene>
<reference evidence="8 9" key="1">
    <citation type="submission" date="2020-03" db="EMBL/GenBank/DDBJ databases">
        <authorList>
            <person name="Picone N."/>
        </authorList>
    </citation>
    <scope>NUCLEOTIDE SEQUENCE [LARGE SCALE GENOMIC DNA]</scope>
    <source>
        <strain evidence="8">NSCAC1</strain>
    </source>
</reference>
<name>A0A7G1QBL1_9GAMM</name>
<dbReference type="Gene3D" id="3.30.479.30">
    <property type="entry name" value="Band 7 domain"/>
    <property type="match status" value="1"/>
</dbReference>
<dbReference type="InterPro" id="IPR036013">
    <property type="entry name" value="Band_7/SPFH_dom_sf"/>
</dbReference>
<comment type="similarity">
    <text evidence="2 6">Belongs to the band 7/mec-2 family. HflC subfamily.</text>
</comment>
<evidence type="ECO:0000256" key="3">
    <source>
        <dbReference type="ARBA" id="ARBA00022692"/>
    </source>
</evidence>
<keyword evidence="9" id="KW-1185">Reference proteome</keyword>
<sequence length="308" mass="34955">MGKNFSVLFGSIALLIIIGSQSVFTVDERERAILLRLGRIERVDFEPGIHFKIPFFNSVKKFDGRTLSLDVESERYLTIEKKNVIVDSFIMWRISDVAQYYRSMAGTESNADLRLSQIIKDGLRSEFGRRSIQEVVSGERTLIMKTMARRANEQAKEFGITIVDVRLKRIDLPKDVSSSVYARMEAERERVAAELRSQGVETSERIRSEADRQRTIILADAQKEADTIRGAGDAATTKIYGDTFNKDPNFYALYRSLSAYRNIFPQEGDNILLLEPKGEFFSFFNSKSATSSLTTHSIQSQTNSDPTQ</sequence>
<evidence type="ECO:0000256" key="2">
    <source>
        <dbReference type="ARBA" id="ARBA00007862"/>
    </source>
</evidence>